<evidence type="ECO:0000256" key="1">
    <source>
        <dbReference type="SAM" id="MobiDB-lite"/>
    </source>
</evidence>
<dbReference type="Proteomes" id="UP001323405">
    <property type="component" value="Unassembled WGS sequence"/>
</dbReference>
<evidence type="ECO:0000256" key="2">
    <source>
        <dbReference type="SAM" id="SignalP"/>
    </source>
</evidence>
<dbReference type="EMBL" id="JAFFHA010000001">
    <property type="protein sequence ID" value="KAK4660150.1"/>
    <property type="molecule type" value="Genomic_DNA"/>
</dbReference>
<reference evidence="3 4" key="1">
    <citation type="journal article" date="2023" name="bioRxiv">
        <title>High-quality genome assemblies of four members of thePodospora anserinaspecies complex.</title>
        <authorList>
            <person name="Ament-Velasquez S.L."/>
            <person name="Vogan A.A."/>
            <person name="Wallerman O."/>
            <person name="Hartmann F."/>
            <person name="Gautier V."/>
            <person name="Silar P."/>
            <person name="Giraud T."/>
            <person name="Johannesson H."/>
        </authorList>
    </citation>
    <scope>NUCLEOTIDE SEQUENCE [LARGE SCALE GENOMIC DNA]</scope>
    <source>
        <strain evidence="3 4">CBS 415.72m</strain>
    </source>
</reference>
<feature type="signal peptide" evidence="2">
    <location>
        <begin position="1"/>
        <end position="19"/>
    </location>
</feature>
<comment type="caution">
    <text evidence="3">The sequence shown here is derived from an EMBL/GenBank/DDBJ whole genome shotgun (WGS) entry which is preliminary data.</text>
</comment>
<feature type="chain" id="PRO_5047010188" evidence="2">
    <location>
        <begin position="20"/>
        <end position="147"/>
    </location>
</feature>
<sequence length="147" mass="16526">MVHGEICFGLMNLLHWGLWQYNLWSAGMEFSVTDCRRVDFGIGVEAEQGQAAGTKGLEMREVMRVCLVQVEQRRWVHWRGCWWLGEIREPQLLHGRGVLRPGSLGSKWRVFPGRGFDGVPARDGAEEGAVKGVSGVSSQKREASWVS</sequence>
<proteinExistence type="predicted"/>
<evidence type="ECO:0000313" key="4">
    <source>
        <dbReference type="Proteomes" id="UP001323405"/>
    </source>
</evidence>
<protein>
    <submittedName>
        <fullName evidence="3">Uncharacterized protein</fullName>
    </submittedName>
</protein>
<accession>A0ABR0GWM2</accession>
<organism evidence="3 4">
    <name type="scientific">Podospora pseudocomata</name>
    <dbReference type="NCBI Taxonomy" id="2093779"/>
    <lineage>
        <taxon>Eukaryota</taxon>
        <taxon>Fungi</taxon>
        <taxon>Dikarya</taxon>
        <taxon>Ascomycota</taxon>
        <taxon>Pezizomycotina</taxon>
        <taxon>Sordariomycetes</taxon>
        <taxon>Sordariomycetidae</taxon>
        <taxon>Sordariales</taxon>
        <taxon>Podosporaceae</taxon>
        <taxon>Podospora</taxon>
    </lineage>
</organism>
<keyword evidence="4" id="KW-1185">Reference proteome</keyword>
<name>A0ABR0GWM2_9PEZI</name>
<dbReference type="GeneID" id="87902537"/>
<dbReference type="RefSeq" id="XP_062749120.1">
    <property type="nucleotide sequence ID" value="XM_062883026.1"/>
</dbReference>
<gene>
    <name evidence="3" type="ORF">QC762_0016020</name>
</gene>
<keyword evidence="2" id="KW-0732">Signal</keyword>
<evidence type="ECO:0000313" key="3">
    <source>
        <dbReference type="EMBL" id="KAK4660150.1"/>
    </source>
</evidence>
<feature type="region of interest" description="Disordered" evidence="1">
    <location>
        <begin position="122"/>
        <end position="147"/>
    </location>
</feature>